<name>A0A1H0RCA1_9ACTN</name>
<gene>
    <name evidence="1" type="ORF">SAMN04487905_1035</name>
</gene>
<organism evidence="1 2">
    <name type="scientific">Actinopolyspora xinjiangensis</name>
    <dbReference type="NCBI Taxonomy" id="405564"/>
    <lineage>
        <taxon>Bacteria</taxon>
        <taxon>Bacillati</taxon>
        <taxon>Actinomycetota</taxon>
        <taxon>Actinomycetes</taxon>
        <taxon>Actinopolysporales</taxon>
        <taxon>Actinopolysporaceae</taxon>
        <taxon>Actinopolyspora</taxon>
    </lineage>
</organism>
<reference evidence="2" key="1">
    <citation type="submission" date="2016-10" db="EMBL/GenBank/DDBJ databases">
        <authorList>
            <person name="Varghese N."/>
            <person name="Submissions S."/>
        </authorList>
    </citation>
    <scope>NUCLEOTIDE SEQUENCE [LARGE SCALE GENOMIC DNA]</scope>
    <source>
        <strain evidence="2">DSM 46732</strain>
    </source>
</reference>
<keyword evidence="2" id="KW-1185">Reference proteome</keyword>
<accession>A0A1H0RCA1</accession>
<dbReference type="AlphaFoldDB" id="A0A1H0RCA1"/>
<dbReference type="Proteomes" id="UP000199497">
    <property type="component" value="Unassembled WGS sequence"/>
</dbReference>
<proteinExistence type="predicted"/>
<evidence type="ECO:0000313" key="1">
    <source>
        <dbReference type="EMBL" id="SDP27173.1"/>
    </source>
</evidence>
<evidence type="ECO:0000313" key="2">
    <source>
        <dbReference type="Proteomes" id="UP000199497"/>
    </source>
</evidence>
<protein>
    <submittedName>
        <fullName evidence="1">Uncharacterized protein</fullName>
    </submittedName>
</protein>
<dbReference type="EMBL" id="FNJR01000003">
    <property type="protein sequence ID" value="SDP27173.1"/>
    <property type="molecule type" value="Genomic_DNA"/>
</dbReference>
<dbReference type="OrthoDB" id="530515at2"/>
<sequence>MADVTITDTELVVTIKGIRKLGAVRNELTIPLKNVRGATVDPGLSTGWPGINSLCEWPGTKIVGTDAYGRYLGGTFSQNGERVFWDVANPEKAIVVSLGNERFKRLYIEVDDPDRVVSTIEAAITKR</sequence>
<dbReference type="RefSeq" id="WP_092598513.1">
    <property type="nucleotide sequence ID" value="NZ_FNJR01000003.1"/>
</dbReference>